<sequence length="158" mass="17225">MVAISLEKLGTITATLHEGRNLLPTDNNGKSDPYVKMELKYFDARHAQHEKANKRIKQSTIKKSTLSPKWNAETFDFEVFGESAYLVCTVFDSDVITADDAMGEFESAAPTSQAAAPCRSPSAAADLLKHRAVWSPSGRRAAHPSALAPRNPHAITSE</sequence>
<reference evidence="3 4" key="1">
    <citation type="journal article" date="2015" name="Genome Biol. Evol.">
        <title>Comparative Genomics of a Bacterivorous Green Alga Reveals Evolutionary Causalities and Consequences of Phago-Mixotrophic Mode of Nutrition.</title>
        <authorList>
            <person name="Burns J.A."/>
            <person name="Paasch A."/>
            <person name="Narechania A."/>
            <person name="Kim E."/>
        </authorList>
    </citation>
    <scope>NUCLEOTIDE SEQUENCE [LARGE SCALE GENOMIC DNA]</scope>
    <source>
        <strain evidence="3 4">PLY_AMNH</strain>
    </source>
</reference>
<dbReference type="GO" id="GO:0010628">
    <property type="term" value="P:positive regulation of gene expression"/>
    <property type="evidence" value="ECO:0007669"/>
    <property type="project" value="TreeGrafter"/>
</dbReference>
<feature type="domain" description="C2" evidence="2">
    <location>
        <begin position="1"/>
        <end position="124"/>
    </location>
</feature>
<evidence type="ECO:0000259" key="2">
    <source>
        <dbReference type="PROSITE" id="PS50004"/>
    </source>
</evidence>
<protein>
    <recommendedName>
        <fullName evidence="2">C2 domain-containing protein</fullName>
    </recommendedName>
</protein>
<evidence type="ECO:0000256" key="1">
    <source>
        <dbReference type="SAM" id="MobiDB-lite"/>
    </source>
</evidence>
<dbReference type="PANTHER" id="PTHR47800">
    <property type="entry name" value="C2 DOMAIN-CONTAINING PROTEIN"/>
    <property type="match status" value="1"/>
</dbReference>
<dbReference type="EMBL" id="LGRX02032644">
    <property type="protein sequence ID" value="KAK3243798.1"/>
    <property type="molecule type" value="Genomic_DNA"/>
</dbReference>
<comment type="caution">
    <text evidence="3">The sequence shown here is derived from an EMBL/GenBank/DDBJ whole genome shotgun (WGS) entry which is preliminary data.</text>
</comment>
<evidence type="ECO:0000313" key="4">
    <source>
        <dbReference type="Proteomes" id="UP001190700"/>
    </source>
</evidence>
<gene>
    <name evidence="3" type="ORF">CYMTET_46571</name>
</gene>
<dbReference type="InterPro" id="IPR035892">
    <property type="entry name" value="C2_domain_sf"/>
</dbReference>
<dbReference type="Gene3D" id="2.60.40.150">
    <property type="entry name" value="C2 domain"/>
    <property type="match status" value="1"/>
</dbReference>
<dbReference type="Proteomes" id="UP001190700">
    <property type="component" value="Unassembled WGS sequence"/>
</dbReference>
<dbReference type="PANTHER" id="PTHR47800:SF5">
    <property type="entry name" value="FER-1-LIKE PROTEIN 6"/>
    <property type="match status" value="1"/>
</dbReference>
<feature type="region of interest" description="Disordered" evidence="1">
    <location>
        <begin position="135"/>
        <end position="158"/>
    </location>
</feature>
<name>A0AAE0BX47_9CHLO</name>
<accession>A0AAE0BX47</accession>
<keyword evidence="4" id="KW-1185">Reference proteome</keyword>
<dbReference type="InterPro" id="IPR000008">
    <property type="entry name" value="C2_dom"/>
</dbReference>
<dbReference type="SMART" id="SM00239">
    <property type="entry name" value="C2"/>
    <property type="match status" value="1"/>
</dbReference>
<evidence type="ECO:0000313" key="3">
    <source>
        <dbReference type="EMBL" id="KAK3243798.1"/>
    </source>
</evidence>
<dbReference type="CDD" id="cd00030">
    <property type="entry name" value="C2"/>
    <property type="match status" value="1"/>
</dbReference>
<organism evidence="3 4">
    <name type="scientific">Cymbomonas tetramitiformis</name>
    <dbReference type="NCBI Taxonomy" id="36881"/>
    <lineage>
        <taxon>Eukaryota</taxon>
        <taxon>Viridiplantae</taxon>
        <taxon>Chlorophyta</taxon>
        <taxon>Pyramimonadophyceae</taxon>
        <taxon>Pyramimonadales</taxon>
        <taxon>Pyramimonadaceae</taxon>
        <taxon>Cymbomonas</taxon>
    </lineage>
</organism>
<dbReference type="SUPFAM" id="SSF49562">
    <property type="entry name" value="C2 domain (Calcium/lipid-binding domain, CaLB)"/>
    <property type="match status" value="1"/>
</dbReference>
<dbReference type="AlphaFoldDB" id="A0AAE0BX47"/>
<dbReference type="Pfam" id="PF00168">
    <property type="entry name" value="C2"/>
    <property type="match status" value="1"/>
</dbReference>
<dbReference type="PROSITE" id="PS50004">
    <property type="entry name" value="C2"/>
    <property type="match status" value="1"/>
</dbReference>
<proteinExistence type="predicted"/>